<accession>A0A2U2BU45</accession>
<dbReference type="PROSITE" id="PS51257">
    <property type="entry name" value="PROKAR_LIPOPROTEIN"/>
    <property type="match status" value="1"/>
</dbReference>
<evidence type="ECO:0000313" key="3">
    <source>
        <dbReference type="EMBL" id="PWE17541.1"/>
    </source>
</evidence>
<dbReference type="RefSeq" id="WP_109252772.1">
    <property type="nucleotide sequence ID" value="NZ_QEXV01000003.1"/>
</dbReference>
<feature type="region of interest" description="Disordered" evidence="1">
    <location>
        <begin position="27"/>
        <end position="47"/>
    </location>
</feature>
<comment type="caution">
    <text evidence="3">The sequence shown here is derived from an EMBL/GenBank/DDBJ whole genome shotgun (WGS) entry which is preliminary data.</text>
</comment>
<organism evidence="3 4">
    <name type="scientific">Marinicauda salina</name>
    <dbReference type="NCBI Taxonomy" id="2135793"/>
    <lineage>
        <taxon>Bacteria</taxon>
        <taxon>Pseudomonadati</taxon>
        <taxon>Pseudomonadota</taxon>
        <taxon>Alphaproteobacteria</taxon>
        <taxon>Maricaulales</taxon>
        <taxon>Maricaulaceae</taxon>
        <taxon>Marinicauda</taxon>
    </lineage>
</organism>
<feature type="compositionally biased region" description="Low complexity" evidence="1">
    <location>
        <begin position="27"/>
        <end position="45"/>
    </location>
</feature>
<name>A0A2U2BU45_9PROT</name>
<dbReference type="AlphaFoldDB" id="A0A2U2BU45"/>
<dbReference type="InterPro" id="IPR010281">
    <property type="entry name" value="DUF885"/>
</dbReference>
<sequence length="623" mass="70265">MRIQLLFGAASLALLAACGETENAAPTAADTSASANTQTAQQTEQTESERLYAWLDEVFQTELAHSPEFKTQLGVIDDSYGQWDPRGDEAARENFERRQGYLDHMRETFDYDALDENAQLTYGFMEHQGEMAARLYEVRESGYVFSPMLDSISGLTSFLINNHRVSEPAHAEAYISRLEGVGAVIDTLVAEAEERAENGVRLPLFAYPRLISAANNQLSGAPFDESDEDSALLDDFRGKVEALEISDEDKAGLIDRARAALVDVYQPAMERYIASLEAMEEDADTRAGIWKNPNGEAYYAAQIANYTTRDDLTAEEIHEIGLSEVERIQNEMRAIMAEVGFEGDLADFFEYMRTSEDFRYPDTEEGRQAYLEESTRLIDQVMERAPEYFDTLPEADLEVRAVEAWREDTATGAFYNQPALDGSRPGYYYVNLSNMDDNPSYLMESLAYHEGAPGHHFQIALAQELEDLPMLQKLGFNSAYVEGWALYAEHLGKDMGFFTDPYRDFGRLSYEIFRAVRLVVDTGIHDQRWTREEAIDYMLANTPMTEGDITPEIERYIVWPGQALSYKIGMMTILDLRERAMDELGEDFTYGGFHDAVLTAGSLPLPLLEERVDAWIAEVGAQD</sequence>
<evidence type="ECO:0000256" key="2">
    <source>
        <dbReference type="SAM" id="SignalP"/>
    </source>
</evidence>
<keyword evidence="4" id="KW-1185">Reference proteome</keyword>
<dbReference type="OrthoDB" id="7937304at2"/>
<proteinExistence type="predicted"/>
<reference evidence="4" key="1">
    <citation type="submission" date="2018-05" db="EMBL/GenBank/DDBJ databases">
        <authorList>
            <person name="Liu B.-T."/>
        </authorList>
    </citation>
    <scope>NUCLEOTIDE SEQUENCE [LARGE SCALE GENOMIC DNA]</scope>
    <source>
        <strain evidence="4">WD6-1</strain>
    </source>
</reference>
<evidence type="ECO:0000256" key="1">
    <source>
        <dbReference type="SAM" id="MobiDB-lite"/>
    </source>
</evidence>
<dbReference type="EMBL" id="QEXV01000003">
    <property type="protein sequence ID" value="PWE17541.1"/>
    <property type="molecule type" value="Genomic_DNA"/>
</dbReference>
<dbReference type="PANTHER" id="PTHR33361">
    <property type="entry name" value="GLR0591 PROTEIN"/>
    <property type="match status" value="1"/>
</dbReference>
<protein>
    <submittedName>
        <fullName evidence="3">DUF885 domain-containing protein</fullName>
    </submittedName>
</protein>
<dbReference type="Proteomes" id="UP000245168">
    <property type="component" value="Unassembled WGS sequence"/>
</dbReference>
<evidence type="ECO:0000313" key="4">
    <source>
        <dbReference type="Proteomes" id="UP000245168"/>
    </source>
</evidence>
<gene>
    <name evidence="3" type="ORF">DDZ18_07670</name>
</gene>
<feature type="chain" id="PRO_5015601551" evidence="2">
    <location>
        <begin position="25"/>
        <end position="623"/>
    </location>
</feature>
<dbReference type="Pfam" id="PF05960">
    <property type="entry name" value="DUF885"/>
    <property type="match status" value="1"/>
</dbReference>
<dbReference type="PANTHER" id="PTHR33361:SF16">
    <property type="entry name" value="DUF885 DOMAIN-CONTAINING PROTEIN"/>
    <property type="match status" value="1"/>
</dbReference>
<feature type="signal peptide" evidence="2">
    <location>
        <begin position="1"/>
        <end position="24"/>
    </location>
</feature>
<keyword evidence="2" id="KW-0732">Signal</keyword>